<sequence length="24" mass="2725">MITVFGLIAKIDWEKDVFVGRGVM</sequence>
<organism evidence="1">
    <name type="scientific">marine metagenome</name>
    <dbReference type="NCBI Taxonomy" id="408172"/>
    <lineage>
        <taxon>unclassified sequences</taxon>
        <taxon>metagenomes</taxon>
        <taxon>ecological metagenomes</taxon>
    </lineage>
</organism>
<dbReference type="EMBL" id="UINC01010074">
    <property type="protein sequence ID" value="SVA44964.1"/>
    <property type="molecule type" value="Genomic_DNA"/>
</dbReference>
<dbReference type="AlphaFoldDB" id="A0A381VXH9"/>
<accession>A0A381VXH9</accession>
<gene>
    <name evidence="1" type="ORF">METZ01_LOCUS97818</name>
</gene>
<proteinExistence type="predicted"/>
<evidence type="ECO:0000313" key="1">
    <source>
        <dbReference type="EMBL" id="SVA44964.1"/>
    </source>
</evidence>
<name>A0A381VXH9_9ZZZZ</name>
<protein>
    <submittedName>
        <fullName evidence="1">Uncharacterized protein</fullName>
    </submittedName>
</protein>
<reference evidence="1" key="1">
    <citation type="submission" date="2018-05" db="EMBL/GenBank/DDBJ databases">
        <authorList>
            <person name="Lanie J.A."/>
            <person name="Ng W.-L."/>
            <person name="Kazmierczak K.M."/>
            <person name="Andrzejewski T.M."/>
            <person name="Davidsen T.M."/>
            <person name="Wayne K.J."/>
            <person name="Tettelin H."/>
            <person name="Glass J.I."/>
            <person name="Rusch D."/>
            <person name="Podicherti R."/>
            <person name="Tsui H.-C.T."/>
            <person name="Winkler M.E."/>
        </authorList>
    </citation>
    <scope>NUCLEOTIDE SEQUENCE</scope>
</reference>